<dbReference type="PANTHER" id="PTHR47074">
    <property type="entry name" value="BNAC02G40300D PROTEIN"/>
    <property type="match status" value="1"/>
</dbReference>
<accession>A0A2N9HU89</accession>
<gene>
    <name evidence="2" type="ORF">FSB_LOCUS43145</name>
</gene>
<organism evidence="2">
    <name type="scientific">Fagus sylvatica</name>
    <name type="common">Beechnut</name>
    <dbReference type="NCBI Taxonomy" id="28930"/>
    <lineage>
        <taxon>Eukaryota</taxon>
        <taxon>Viridiplantae</taxon>
        <taxon>Streptophyta</taxon>
        <taxon>Embryophyta</taxon>
        <taxon>Tracheophyta</taxon>
        <taxon>Spermatophyta</taxon>
        <taxon>Magnoliopsida</taxon>
        <taxon>eudicotyledons</taxon>
        <taxon>Gunneridae</taxon>
        <taxon>Pentapetalae</taxon>
        <taxon>rosids</taxon>
        <taxon>fabids</taxon>
        <taxon>Fagales</taxon>
        <taxon>Fagaceae</taxon>
        <taxon>Fagus</taxon>
    </lineage>
</organism>
<dbReference type="EMBL" id="OIVN01004068">
    <property type="protein sequence ID" value="SPD15263.1"/>
    <property type="molecule type" value="Genomic_DNA"/>
</dbReference>
<protein>
    <recommendedName>
        <fullName evidence="1">Reverse transcriptase zinc-binding domain-containing protein</fullName>
    </recommendedName>
</protein>
<dbReference type="Pfam" id="PF13966">
    <property type="entry name" value="zf-RVT"/>
    <property type="match status" value="1"/>
</dbReference>
<dbReference type="PANTHER" id="PTHR47074:SF73">
    <property type="entry name" value="OS04G0448401 PROTEIN"/>
    <property type="match status" value="1"/>
</dbReference>
<name>A0A2N9HU89_FAGSY</name>
<evidence type="ECO:0000313" key="2">
    <source>
        <dbReference type="EMBL" id="SPD15263.1"/>
    </source>
</evidence>
<dbReference type="AlphaFoldDB" id="A0A2N9HU89"/>
<sequence length="221" mass="24746">MLIWRIASNVLPTKANLAHRMGGTALSCPVCKQEDETIIHLFYKCPISRAIWFSNPWSLHSDAFLVTNHKELAMLVIDPPIIPSTSTPIKSLKEQSTIQLALTIDTIWQLRNQQEHSDVQLNFFSTIKTLETKIWEQIKMVETTVGERVRTAPRWSTPPQGTIKLNVDAAMLNQLAALAVVARYSIGVLKAWTKIVPLNDVLMAEAAATLWAVEIAKSEGY</sequence>
<evidence type="ECO:0000259" key="1">
    <source>
        <dbReference type="Pfam" id="PF13966"/>
    </source>
</evidence>
<proteinExistence type="predicted"/>
<dbReference type="InterPro" id="IPR052929">
    <property type="entry name" value="RNase_H-like_EbsB-rel"/>
</dbReference>
<feature type="domain" description="Reverse transcriptase zinc-binding" evidence="1">
    <location>
        <begin position="2"/>
        <end position="52"/>
    </location>
</feature>
<reference evidence="2" key="1">
    <citation type="submission" date="2018-02" db="EMBL/GenBank/DDBJ databases">
        <authorList>
            <person name="Cohen D.B."/>
            <person name="Kent A.D."/>
        </authorList>
    </citation>
    <scope>NUCLEOTIDE SEQUENCE</scope>
</reference>
<dbReference type="InterPro" id="IPR026960">
    <property type="entry name" value="RVT-Znf"/>
</dbReference>